<organism evidence="1 2">
    <name type="scientific">Nocardia uniformis</name>
    <dbReference type="NCBI Taxonomy" id="53432"/>
    <lineage>
        <taxon>Bacteria</taxon>
        <taxon>Bacillati</taxon>
        <taxon>Actinomycetota</taxon>
        <taxon>Actinomycetes</taxon>
        <taxon>Mycobacteriales</taxon>
        <taxon>Nocardiaceae</taxon>
        <taxon>Nocardia</taxon>
    </lineage>
</organism>
<evidence type="ECO:0000313" key="2">
    <source>
        <dbReference type="Proteomes" id="UP000586827"/>
    </source>
</evidence>
<dbReference type="PANTHER" id="PTHR43167">
    <property type="entry name" value="PUTATIVE (AFU_ORTHOLOGUE AFUA_6G01830)-RELATED"/>
    <property type="match status" value="1"/>
</dbReference>
<comment type="caution">
    <text evidence="1">The sequence shown here is derived from an EMBL/GenBank/DDBJ whole genome shotgun (WGS) entry which is preliminary data.</text>
</comment>
<evidence type="ECO:0000313" key="1">
    <source>
        <dbReference type="EMBL" id="NNH69056.1"/>
    </source>
</evidence>
<name>A0A849BVS5_9NOCA</name>
<gene>
    <name evidence="1" type="ORF">HLB23_04075</name>
</gene>
<dbReference type="Gene3D" id="3.40.50.150">
    <property type="entry name" value="Vaccinia Virus protein VP39"/>
    <property type="match status" value="1"/>
</dbReference>
<accession>A0A849BVS5</accession>
<dbReference type="PANTHER" id="PTHR43167:SF1">
    <property type="entry name" value="PUTATIVE (AFU_ORTHOLOGUE AFUA_6G01830)-RELATED"/>
    <property type="match status" value="1"/>
</dbReference>
<dbReference type="Proteomes" id="UP000586827">
    <property type="component" value="Unassembled WGS sequence"/>
</dbReference>
<dbReference type="SUPFAM" id="SSF53335">
    <property type="entry name" value="S-adenosyl-L-methionine-dependent methyltransferases"/>
    <property type="match status" value="1"/>
</dbReference>
<dbReference type="EMBL" id="JABELX010000001">
    <property type="protein sequence ID" value="NNH69056.1"/>
    <property type="molecule type" value="Genomic_DNA"/>
</dbReference>
<dbReference type="RefSeq" id="WP_157553627.1">
    <property type="nucleotide sequence ID" value="NZ_JABELX010000001.1"/>
</dbReference>
<dbReference type="CDD" id="cd02440">
    <property type="entry name" value="AdoMet_MTases"/>
    <property type="match status" value="1"/>
</dbReference>
<dbReference type="AlphaFoldDB" id="A0A849BVS5"/>
<dbReference type="Pfam" id="PF13578">
    <property type="entry name" value="Methyltransf_24"/>
    <property type="match status" value="1"/>
</dbReference>
<sequence>MRIDHSPCRPPLVVRAHRAAQAADFPMSCTDQVGTILRALAASKPGGRLLELGTGTGVGAAWILAGMDPFATLTTVEANSDVVPIARGVLMHDPRVALVVDDAAEWLRHYDGPPFDFAFVDCRPGKFTGRPALFSVLAPGALYFVDDLLPQPTWPPDHQPRVEAFLTEIQQEKALLTATMHWDSGVLLGVRGPE</sequence>
<reference evidence="1 2" key="1">
    <citation type="submission" date="2020-05" db="EMBL/GenBank/DDBJ databases">
        <title>MicrobeNet Type strains.</title>
        <authorList>
            <person name="Nicholson A.C."/>
        </authorList>
    </citation>
    <scope>NUCLEOTIDE SEQUENCE [LARGE SCALE GENOMIC DNA]</scope>
    <source>
        <strain evidence="1 2">JCM 3224</strain>
    </source>
</reference>
<protein>
    <submittedName>
        <fullName evidence="1">Uncharacterized protein</fullName>
    </submittedName>
</protein>
<keyword evidence="2" id="KW-1185">Reference proteome</keyword>
<dbReference type="InterPro" id="IPR029063">
    <property type="entry name" value="SAM-dependent_MTases_sf"/>
</dbReference>
<proteinExistence type="predicted"/>